<dbReference type="Gene3D" id="3.30.460.10">
    <property type="entry name" value="Beta Polymerase, domain 2"/>
    <property type="match status" value="1"/>
</dbReference>
<dbReference type="Proteomes" id="UP000256485">
    <property type="component" value="Unassembled WGS sequence"/>
</dbReference>
<comment type="caution">
    <text evidence="3">The sequence shown here is derived from an EMBL/GenBank/DDBJ whole genome shotgun (WGS) entry which is preliminary data.</text>
</comment>
<evidence type="ECO:0000259" key="2">
    <source>
        <dbReference type="Pfam" id="PF13427"/>
    </source>
</evidence>
<dbReference type="InterPro" id="IPR025184">
    <property type="entry name" value="AadA_C"/>
</dbReference>
<reference evidence="3 4" key="1">
    <citation type="submission" date="2018-08" db="EMBL/GenBank/DDBJ databases">
        <title>Sequencing the genomes of 1000 actinobacteria strains.</title>
        <authorList>
            <person name="Klenk H.-P."/>
        </authorList>
    </citation>
    <scope>NUCLEOTIDE SEQUENCE [LARGE SCALE GENOMIC DNA]</scope>
    <source>
        <strain evidence="3 4">DSM 22891</strain>
    </source>
</reference>
<name>A0A3D9V6L4_THECX</name>
<dbReference type="Pfam" id="PF13427">
    <property type="entry name" value="AadA_C"/>
    <property type="match status" value="1"/>
</dbReference>
<dbReference type="GO" id="GO:0016779">
    <property type="term" value="F:nucleotidyltransferase activity"/>
    <property type="evidence" value="ECO:0007669"/>
    <property type="project" value="UniProtKB-KW"/>
</dbReference>
<evidence type="ECO:0000313" key="4">
    <source>
        <dbReference type="Proteomes" id="UP000256485"/>
    </source>
</evidence>
<gene>
    <name evidence="3" type="ORF">DFJ64_0036</name>
</gene>
<dbReference type="AlphaFoldDB" id="A0A3D9V6L4"/>
<accession>A0A3D9V6L4</accession>
<dbReference type="EMBL" id="QTUC01000001">
    <property type="protein sequence ID" value="REF34675.1"/>
    <property type="molecule type" value="Genomic_DNA"/>
</dbReference>
<organism evidence="3 4">
    <name type="scientific">Thermasporomyces composti</name>
    <dbReference type="NCBI Taxonomy" id="696763"/>
    <lineage>
        <taxon>Bacteria</taxon>
        <taxon>Bacillati</taxon>
        <taxon>Actinomycetota</taxon>
        <taxon>Actinomycetes</taxon>
        <taxon>Propionibacteriales</taxon>
        <taxon>Nocardioidaceae</taxon>
        <taxon>Thermasporomyces</taxon>
    </lineage>
</organism>
<keyword evidence="4" id="KW-1185">Reference proteome</keyword>
<evidence type="ECO:0000256" key="1">
    <source>
        <dbReference type="ARBA" id="ARBA00022679"/>
    </source>
</evidence>
<protein>
    <submittedName>
        <fullName evidence="3">Streptomycin 3'-adenylyltransferase</fullName>
    </submittedName>
</protein>
<dbReference type="SUPFAM" id="SSF81301">
    <property type="entry name" value="Nucleotidyltransferase"/>
    <property type="match status" value="1"/>
</dbReference>
<feature type="domain" description="Adenylyltransferase AadA C-terminal" evidence="2">
    <location>
        <begin position="255"/>
        <end position="351"/>
    </location>
</feature>
<dbReference type="CDD" id="cd05403">
    <property type="entry name" value="NT_KNTase_like"/>
    <property type="match status" value="1"/>
</dbReference>
<keyword evidence="3" id="KW-0548">Nucleotidyltransferase</keyword>
<sequence>MALIRPWRYGSSMARHRRFTSPYGWCGDAGPGRQPELGQRRLDGASSVVLGPAILVPTAWLATGVRARRRPPGPSGQPKDWPVHHHVVLTRASRVPHPRGRAQHWHTADDDLRAFVDKTVTELANVLGDRLTAVTVHGSLAAGCFYRAKSDVDLLVVVDRRLSAPDRDRVARTLAAVSAGRPIVGDLEVSVLASEHAQTFRHPSRFEVHYSSMWRDAIVDGRVDHTVDRTDEDLAAHVTVARARGVPLYGPPPREVFGCVPLEAYWESIRSDVAWALDGDHLLESPFYGVLNACRMLLTLDVGVERASAAAYSKEEGGTWALTHVPPEHRPLIEQALACYRSDRAVTPDERRTDGHAWDADALRAFRDYVRCRLSV</sequence>
<evidence type="ECO:0000313" key="3">
    <source>
        <dbReference type="EMBL" id="REF34675.1"/>
    </source>
</evidence>
<dbReference type="InterPro" id="IPR043519">
    <property type="entry name" value="NT_sf"/>
</dbReference>
<proteinExistence type="predicted"/>
<keyword evidence="1 3" id="KW-0808">Transferase</keyword>